<feature type="region of interest" description="Disordered" evidence="1">
    <location>
        <begin position="1"/>
        <end position="113"/>
    </location>
</feature>
<reference evidence="2" key="3">
    <citation type="submission" date="2023-05" db="EMBL/GenBank/DDBJ databases">
        <authorList>
            <person name="Smith C.H."/>
        </authorList>
    </citation>
    <scope>NUCLEOTIDE SEQUENCE</scope>
    <source>
        <strain evidence="2">CHS0354</strain>
        <tissue evidence="2">Mantle</tissue>
    </source>
</reference>
<organism evidence="2 3">
    <name type="scientific">Potamilus streckersoni</name>
    <dbReference type="NCBI Taxonomy" id="2493646"/>
    <lineage>
        <taxon>Eukaryota</taxon>
        <taxon>Metazoa</taxon>
        <taxon>Spiralia</taxon>
        <taxon>Lophotrochozoa</taxon>
        <taxon>Mollusca</taxon>
        <taxon>Bivalvia</taxon>
        <taxon>Autobranchia</taxon>
        <taxon>Heteroconchia</taxon>
        <taxon>Palaeoheterodonta</taxon>
        <taxon>Unionida</taxon>
        <taxon>Unionoidea</taxon>
        <taxon>Unionidae</taxon>
        <taxon>Ambleminae</taxon>
        <taxon>Lampsilini</taxon>
        <taxon>Potamilus</taxon>
    </lineage>
</organism>
<name>A0AAE0SYC4_9BIVA</name>
<feature type="compositionally biased region" description="Polar residues" evidence="1">
    <location>
        <begin position="91"/>
        <end position="113"/>
    </location>
</feature>
<dbReference type="AlphaFoldDB" id="A0AAE0SYC4"/>
<reference evidence="2" key="2">
    <citation type="journal article" date="2021" name="Genome Biol. Evol.">
        <title>Developing a high-quality reference genome for a parasitic bivalve with doubly uniparental inheritance (Bivalvia: Unionida).</title>
        <authorList>
            <person name="Smith C.H."/>
        </authorList>
    </citation>
    <scope>NUCLEOTIDE SEQUENCE</scope>
    <source>
        <strain evidence="2">CHS0354</strain>
        <tissue evidence="2">Mantle</tissue>
    </source>
</reference>
<feature type="compositionally biased region" description="Basic residues" evidence="1">
    <location>
        <begin position="15"/>
        <end position="36"/>
    </location>
</feature>
<proteinExistence type="predicted"/>
<comment type="caution">
    <text evidence="2">The sequence shown here is derived from an EMBL/GenBank/DDBJ whole genome shotgun (WGS) entry which is preliminary data.</text>
</comment>
<feature type="compositionally biased region" description="Polar residues" evidence="1">
    <location>
        <begin position="37"/>
        <end position="50"/>
    </location>
</feature>
<dbReference type="EMBL" id="JAEAOA010001423">
    <property type="protein sequence ID" value="KAK3600440.1"/>
    <property type="molecule type" value="Genomic_DNA"/>
</dbReference>
<evidence type="ECO:0000313" key="3">
    <source>
        <dbReference type="Proteomes" id="UP001195483"/>
    </source>
</evidence>
<reference evidence="2" key="1">
    <citation type="journal article" date="2021" name="Genome Biol. Evol.">
        <title>A High-Quality Reference Genome for a Parasitic Bivalve with Doubly Uniparental Inheritance (Bivalvia: Unionida).</title>
        <authorList>
            <person name="Smith C.H."/>
        </authorList>
    </citation>
    <scope>NUCLEOTIDE SEQUENCE</scope>
    <source>
        <strain evidence="2">CHS0354</strain>
    </source>
</reference>
<accession>A0AAE0SYC4</accession>
<evidence type="ECO:0000256" key="1">
    <source>
        <dbReference type="SAM" id="MobiDB-lite"/>
    </source>
</evidence>
<protein>
    <submittedName>
        <fullName evidence="2">Uncharacterized protein</fullName>
    </submittedName>
</protein>
<sequence length="113" mass="12688">MEEIIKQNDSPSRPKGNKFRPTHIPRMDMKRRHKQQRATTATTTNPLASHTTKLALTTQTTSHNNNGKKPQGCQTPINRPIQLHAPERGTNIANDQLKLNQSTKSPDNSTTLK</sequence>
<keyword evidence="3" id="KW-1185">Reference proteome</keyword>
<gene>
    <name evidence="2" type="ORF">CHS0354_023649</name>
</gene>
<dbReference type="Proteomes" id="UP001195483">
    <property type="component" value="Unassembled WGS sequence"/>
</dbReference>
<feature type="compositionally biased region" description="Polar residues" evidence="1">
    <location>
        <begin position="62"/>
        <end position="77"/>
    </location>
</feature>
<evidence type="ECO:0000313" key="2">
    <source>
        <dbReference type="EMBL" id="KAK3600440.1"/>
    </source>
</evidence>
<feature type="compositionally biased region" description="Low complexity" evidence="1">
    <location>
        <begin position="51"/>
        <end position="61"/>
    </location>
</feature>